<accession>A0AAV3SYU4</accession>
<comment type="subcellular location">
    <subcellularLocation>
        <location evidence="1">Membrane</location>
        <topology evidence="1">Multi-pass membrane protein</topology>
    </subcellularLocation>
</comment>
<proteinExistence type="predicted"/>
<dbReference type="GO" id="GO:0008273">
    <property type="term" value="F:calcium, potassium:sodium antiporter activity"/>
    <property type="evidence" value="ECO:0007669"/>
    <property type="project" value="TreeGrafter"/>
</dbReference>
<reference evidence="7 8" key="1">
    <citation type="journal article" date="2019" name="Int. J. Syst. Evol. Microbiol.">
        <title>The Global Catalogue of Microorganisms (GCM) 10K type strain sequencing project: providing services to taxonomists for standard genome sequencing and annotation.</title>
        <authorList>
            <consortium name="The Broad Institute Genomics Platform"/>
            <consortium name="The Broad Institute Genome Sequencing Center for Infectious Disease"/>
            <person name="Wu L."/>
            <person name="Ma J."/>
        </authorList>
    </citation>
    <scope>NUCLEOTIDE SEQUENCE [LARGE SCALE GENOMIC DNA]</scope>
    <source>
        <strain evidence="7 8">JCM 16327</strain>
    </source>
</reference>
<dbReference type="Gene3D" id="1.20.1420.30">
    <property type="entry name" value="NCX, central ion-binding region"/>
    <property type="match status" value="1"/>
</dbReference>
<evidence type="ECO:0000259" key="6">
    <source>
        <dbReference type="Pfam" id="PF01699"/>
    </source>
</evidence>
<comment type="caution">
    <text evidence="7">The sequence shown here is derived from an EMBL/GenBank/DDBJ whole genome shotgun (WGS) entry which is preliminary data.</text>
</comment>
<dbReference type="EMBL" id="BAAADU010000002">
    <property type="protein sequence ID" value="GAA0646651.1"/>
    <property type="molecule type" value="Genomic_DNA"/>
</dbReference>
<feature type="domain" description="Sodium/calcium exchanger membrane region" evidence="6">
    <location>
        <begin position="5"/>
        <end position="144"/>
    </location>
</feature>
<feature type="transmembrane region" description="Helical" evidence="5">
    <location>
        <begin position="101"/>
        <end position="120"/>
    </location>
</feature>
<dbReference type="InterPro" id="IPR044880">
    <property type="entry name" value="NCX_ion-bd_dom_sf"/>
</dbReference>
<protein>
    <submittedName>
        <fullName evidence="7">Calcium/sodium antiporter</fullName>
    </submittedName>
</protein>
<gene>
    <name evidence="7" type="ORF">GCM10009019_06250</name>
</gene>
<keyword evidence="2 5" id="KW-0812">Transmembrane</keyword>
<dbReference type="GO" id="GO:0006874">
    <property type="term" value="P:intracellular calcium ion homeostasis"/>
    <property type="evidence" value="ECO:0007669"/>
    <property type="project" value="TreeGrafter"/>
</dbReference>
<dbReference type="PANTHER" id="PTHR10846:SF8">
    <property type="entry name" value="INNER MEMBRANE PROTEIN YRBG"/>
    <property type="match status" value="1"/>
</dbReference>
<evidence type="ECO:0000256" key="1">
    <source>
        <dbReference type="ARBA" id="ARBA00004141"/>
    </source>
</evidence>
<evidence type="ECO:0000256" key="2">
    <source>
        <dbReference type="ARBA" id="ARBA00022692"/>
    </source>
</evidence>
<sequence length="302" mass="30070">MLATVALLVVGVAMLVFGGDRAVEGTSALARRYGVSTFFVGITVVAVGSSLPEIATAIYGSLYGAGDLVVGHIVGSATSQITLGIGVVALVGPLVVSRGKVAAYGGGMLAAMTVMAALVATGGGVSHLEGVLAVALYVVFLAALYEHEDYGGLAERTSDTTRARAALRTVVGLALVVAGGHVLVSSGRALAVETGVPAYLVGVVTGLGTTLPEITVAVLAVRRDREGIAVGTLLGSNITDPLFSLGVGAAVGGLAVSGNVLLPIAYMTGVSAVVLALLAREGAMERRSALACLLCYLPAVLL</sequence>
<organism evidence="7 8">
    <name type="scientific">Salarchaeum japonicum</name>
    <dbReference type="NCBI Taxonomy" id="555573"/>
    <lineage>
        <taxon>Archaea</taxon>
        <taxon>Methanobacteriati</taxon>
        <taxon>Methanobacteriota</taxon>
        <taxon>Stenosarchaea group</taxon>
        <taxon>Halobacteria</taxon>
        <taxon>Halobacteriales</taxon>
        <taxon>Halobacteriaceae</taxon>
    </lineage>
</organism>
<dbReference type="Proteomes" id="UP001500194">
    <property type="component" value="Unassembled WGS sequence"/>
</dbReference>
<keyword evidence="8" id="KW-1185">Reference proteome</keyword>
<keyword evidence="4 5" id="KW-0472">Membrane</keyword>
<dbReference type="Gene3D" id="6.10.280.80">
    <property type="entry name" value="NCX, peripheral helical region"/>
    <property type="match status" value="1"/>
</dbReference>
<feature type="transmembrane region" description="Helical" evidence="5">
    <location>
        <begin position="260"/>
        <end position="279"/>
    </location>
</feature>
<dbReference type="InterPro" id="IPR004837">
    <property type="entry name" value="NaCa_Exmemb"/>
</dbReference>
<keyword evidence="3 5" id="KW-1133">Transmembrane helix</keyword>
<dbReference type="Pfam" id="PF01699">
    <property type="entry name" value="Na_Ca_ex"/>
    <property type="match status" value="2"/>
</dbReference>
<feature type="transmembrane region" description="Helical" evidence="5">
    <location>
        <begin position="165"/>
        <end position="184"/>
    </location>
</feature>
<feature type="domain" description="Sodium/calcium exchanger membrane region" evidence="6">
    <location>
        <begin position="169"/>
        <end position="300"/>
    </location>
</feature>
<dbReference type="GO" id="GO:0005886">
    <property type="term" value="C:plasma membrane"/>
    <property type="evidence" value="ECO:0007669"/>
    <property type="project" value="TreeGrafter"/>
</dbReference>
<evidence type="ECO:0000313" key="8">
    <source>
        <dbReference type="Proteomes" id="UP001500194"/>
    </source>
</evidence>
<dbReference type="GO" id="GO:0005262">
    <property type="term" value="F:calcium channel activity"/>
    <property type="evidence" value="ECO:0007669"/>
    <property type="project" value="TreeGrafter"/>
</dbReference>
<evidence type="ECO:0000256" key="5">
    <source>
        <dbReference type="SAM" id="Phobius"/>
    </source>
</evidence>
<name>A0AAV3SYU4_9EURY</name>
<evidence type="ECO:0000256" key="3">
    <source>
        <dbReference type="ARBA" id="ARBA00022989"/>
    </source>
</evidence>
<feature type="transmembrane region" description="Helical" evidence="5">
    <location>
        <begin position="196"/>
        <end position="221"/>
    </location>
</feature>
<dbReference type="InterPro" id="IPR004481">
    <property type="entry name" value="K/Na/Ca-exchanger"/>
</dbReference>
<feature type="transmembrane region" description="Helical" evidence="5">
    <location>
        <begin position="126"/>
        <end position="145"/>
    </location>
</feature>
<dbReference type="RefSeq" id="WP_227261664.1">
    <property type="nucleotide sequence ID" value="NZ_BAAADU010000002.1"/>
</dbReference>
<dbReference type="PANTHER" id="PTHR10846">
    <property type="entry name" value="SODIUM/POTASSIUM/CALCIUM EXCHANGER"/>
    <property type="match status" value="1"/>
</dbReference>
<feature type="transmembrane region" description="Helical" evidence="5">
    <location>
        <begin position="233"/>
        <end position="254"/>
    </location>
</feature>
<dbReference type="AlphaFoldDB" id="A0AAV3SYU4"/>
<evidence type="ECO:0000313" key="7">
    <source>
        <dbReference type="EMBL" id="GAA0646651.1"/>
    </source>
</evidence>
<dbReference type="GeneID" id="68572257"/>
<feature type="transmembrane region" description="Helical" evidence="5">
    <location>
        <begin position="69"/>
        <end position="94"/>
    </location>
</feature>
<evidence type="ECO:0000256" key="4">
    <source>
        <dbReference type="ARBA" id="ARBA00023136"/>
    </source>
</evidence>